<evidence type="ECO:0000313" key="2">
    <source>
        <dbReference type="EMBL" id="CAJ1931600.1"/>
    </source>
</evidence>
<dbReference type="InterPro" id="IPR005114">
    <property type="entry name" value="Helicase_assoc"/>
</dbReference>
<organism evidence="2 3">
    <name type="scientific">Cylindrotheca closterium</name>
    <dbReference type="NCBI Taxonomy" id="2856"/>
    <lineage>
        <taxon>Eukaryota</taxon>
        <taxon>Sar</taxon>
        <taxon>Stramenopiles</taxon>
        <taxon>Ochrophyta</taxon>
        <taxon>Bacillariophyta</taxon>
        <taxon>Bacillariophyceae</taxon>
        <taxon>Bacillariophycidae</taxon>
        <taxon>Bacillariales</taxon>
        <taxon>Bacillariaceae</taxon>
        <taxon>Cylindrotheca</taxon>
    </lineage>
</organism>
<evidence type="ECO:0000259" key="1">
    <source>
        <dbReference type="Pfam" id="PF03457"/>
    </source>
</evidence>
<dbReference type="PANTHER" id="PTHR33418">
    <property type="entry name" value="HELICASE-ASSOCIATED"/>
    <property type="match status" value="1"/>
</dbReference>
<name>A0AAD2CE18_9STRA</name>
<keyword evidence="3" id="KW-1185">Reference proteome</keyword>
<proteinExistence type="predicted"/>
<dbReference type="Gene3D" id="6.10.140.530">
    <property type="match status" value="4"/>
</dbReference>
<feature type="domain" description="Helicase-associated" evidence="1">
    <location>
        <begin position="496"/>
        <end position="554"/>
    </location>
</feature>
<dbReference type="AlphaFoldDB" id="A0AAD2CE18"/>
<dbReference type="EMBL" id="CAKOGP040000163">
    <property type="protein sequence ID" value="CAJ1931600.1"/>
    <property type="molecule type" value="Genomic_DNA"/>
</dbReference>
<feature type="domain" description="Helicase-associated" evidence="1">
    <location>
        <begin position="368"/>
        <end position="425"/>
    </location>
</feature>
<evidence type="ECO:0000313" key="3">
    <source>
        <dbReference type="Proteomes" id="UP001295423"/>
    </source>
</evidence>
<dbReference type="Proteomes" id="UP001295423">
    <property type="component" value="Unassembled WGS sequence"/>
</dbReference>
<gene>
    <name evidence="2" type="ORF">CYCCA115_LOCUS2462</name>
</gene>
<feature type="domain" description="Helicase-associated" evidence="1">
    <location>
        <begin position="432"/>
        <end position="490"/>
    </location>
</feature>
<reference evidence="2" key="1">
    <citation type="submission" date="2023-08" db="EMBL/GenBank/DDBJ databases">
        <authorList>
            <person name="Audoor S."/>
            <person name="Bilcke G."/>
        </authorList>
    </citation>
    <scope>NUCLEOTIDE SEQUENCE</scope>
</reference>
<dbReference type="Pfam" id="PF03457">
    <property type="entry name" value="HA"/>
    <property type="match status" value="4"/>
</dbReference>
<comment type="caution">
    <text evidence="2">The sequence shown here is derived from an EMBL/GenBank/DDBJ whole genome shotgun (WGS) entry which is preliminary data.</text>
</comment>
<feature type="domain" description="Helicase-associated" evidence="1">
    <location>
        <begin position="304"/>
        <end position="362"/>
    </location>
</feature>
<dbReference type="PANTHER" id="PTHR33418:SF1">
    <property type="entry name" value="HELICASE-ASSOCIATED DOMAIN-CONTAINING PROTEIN"/>
    <property type="match status" value="1"/>
</dbReference>
<protein>
    <recommendedName>
        <fullName evidence="1">Helicase-associated domain-containing protein</fullName>
    </recommendedName>
</protein>
<accession>A0AAD2CE18</accession>
<sequence>MILHLFSRRHPNSIGLGKVAEGRWKRFVMSKAMPSVPGNIRVSDELYLQIQRLCHYSQRLPNINVFGTTLRTFTSISKPVDESDDKSSPVGTKIIEIDTISWSDDPAKWLKETCMSYQFADKKKSTVDKLLPDQWMNTHNASHWMPRIMKAMWKKRNLGTDADDRYVCDFMALCEAVNRLEDATDLEKIAANLLEKIIVFQSHASPEKHCEVHHTWPVCALGSTEDPRNYKVVSWKAHLLCHVALASLFPSIRGFNLTVARMLHLGESKLTEEEILACLEREELVGAAANARERAYQDLLDATQRQWDNWFNQLLAFKDEHGHCLVPVSFPGLGMWVAKQRCLSRKDILSDDRKRQLEAIGFVWNPLDEQWDGMMEQLAAFKDENGHCLVPRSFLGLGRWVDTQRVLYRKDILSDDRKRELEAIGIVWNPLDDQWDNWFNQLLAFKDEHGHCLVPRSFPGLCRWVDKQRGLYRKDILRDDRKQELEAIGFVWNPLDEQWDNWFNQLLAFKDEHGHCLVPVSFPGLGMWVAKQRCLSRKDILSDDRKRQLEAIGFVWNPFDE</sequence>